<gene>
    <name evidence="3" type="ORF">NS365_14360</name>
</gene>
<proteinExistence type="predicted"/>
<sequence>MARFHRNRQGIAAVEFAVIVPVMLLLYIGASDVALAITAHRKLQSTANATADLIAQDSATTKADLTAELDIARALMQPLDAAKVKIVLSSILIDAKGKAVVDWSSAVNGAVARRKGTEFILPDSLANQPSRSFVVVEASYLYTPLGGFGFTHGIEMSKSAYFAPRNTSGNAGIQCSDCS</sequence>
<evidence type="ECO:0000313" key="3">
    <source>
        <dbReference type="EMBL" id="KTR04794.1"/>
    </source>
</evidence>
<dbReference type="AlphaFoldDB" id="A0A175RPB0"/>
<organism evidence="3 4">
    <name type="scientific">Aureimonas ureilytica</name>
    <dbReference type="NCBI Taxonomy" id="401562"/>
    <lineage>
        <taxon>Bacteria</taxon>
        <taxon>Pseudomonadati</taxon>
        <taxon>Pseudomonadota</taxon>
        <taxon>Alphaproteobacteria</taxon>
        <taxon>Hyphomicrobiales</taxon>
        <taxon>Aurantimonadaceae</taxon>
        <taxon>Aureimonas</taxon>
    </lineage>
</organism>
<dbReference type="EMBL" id="LDQA01000029">
    <property type="protein sequence ID" value="KTR04794.1"/>
    <property type="molecule type" value="Genomic_DNA"/>
</dbReference>
<evidence type="ECO:0000256" key="1">
    <source>
        <dbReference type="SAM" id="Phobius"/>
    </source>
</evidence>
<evidence type="ECO:0000259" key="2">
    <source>
        <dbReference type="Pfam" id="PF07811"/>
    </source>
</evidence>
<keyword evidence="1" id="KW-0472">Membrane</keyword>
<dbReference type="Pfam" id="PF07811">
    <property type="entry name" value="TadE"/>
    <property type="match status" value="1"/>
</dbReference>
<dbReference type="InterPro" id="IPR012495">
    <property type="entry name" value="TadE-like_dom"/>
</dbReference>
<name>A0A175RPB0_9HYPH</name>
<reference evidence="3 4" key="1">
    <citation type="journal article" date="2016" name="Front. Microbiol.">
        <title>Genomic Resource of Rice Seed Associated Bacteria.</title>
        <authorList>
            <person name="Midha S."/>
            <person name="Bansal K."/>
            <person name="Sharma S."/>
            <person name="Kumar N."/>
            <person name="Patil P.P."/>
            <person name="Chaudhry V."/>
            <person name="Patil P.B."/>
        </authorList>
    </citation>
    <scope>NUCLEOTIDE SEQUENCE [LARGE SCALE GENOMIC DNA]</scope>
    <source>
        <strain evidence="3 4">NS365</strain>
    </source>
</reference>
<evidence type="ECO:0000313" key="4">
    <source>
        <dbReference type="Proteomes" id="UP000078529"/>
    </source>
</evidence>
<dbReference type="RefSeq" id="WP_058600980.1">
    <property type="nucleotide sequence ID" value="NZ_LDQA01000029.1"/>
</dbReference>
<dbReference type="PATRIC" id="fig|401562.4.peg.2659"/>
<protein>
    <recommendedName>
        <fullName evidence="2">TadE-like domain-containing protein</fullName>
    </recommendedName>
</protein>
<keyword evidence="1" id="KW-0812">Transmembrane</keyword>
<keyword evidence="1" id="KW-1133">Transmembrane helix</keyword>
<dbReference type="Proteomes" id="UP000078529">
    <property type="component" value="Unassembled WGS sequence"/>
</dbReference>
<feature type="domain" description="TadE-like" evidence="2">
    <location>
        <begin position="10"/>
        <end position="51"/>
    </location>
</feature>
<feature type="transmembrane region" description="Helical" evidence="1">
    <location>
        <begin position="12"/>
        <end position="30"/>
    </location>
</feature>
<comment type="caution">
    <text evidence="3">The sequence shown here is derived from an EMBL/GenBank/DDBJ whole genome shotgun (WGS) entry which is preliminary data.</text>
</comment>
<keyword evidence="4" id="KW-1185">Reference proteome</keyword>
<accession>A0A175RPB0</accession>